<evidence type="ECO:0000313" key="2">
    <source>
        <dbReference type="Proteomes" id="UP000252357"/>
    </source>
</evidence>
<evidence type="ECO:0000313" key="1">
    <source>
        <dbReference type="EMBL" id="RCS57472.1"/>
    </source>
</evidence>
<sequence>MDASLSRFSLLQRVRAPFLFVRRYFARHLCQPQQRCLRAEMGLAPFFVARPHASNPALLVTISVSKVQLWQLTST</sequence>
<dbReference type="Proteomes" id="UP000252357">
    <property type="component" value="Unassembled WGS sequence"/>
</dbReference>
<proteinExistence type="predicted"/>
<dbReference type="RefSeq" id="WP_114402953.1">
    <property type="nucleotide sequence ID" value="NZ_QPGB01000003.1"/>
</dbReference>
<gene>
    <name evidence="1" type="ORF">DU000_08445</name>
</gene>
<dbReference type="EMBL" id="QPGB01000003">
    <property type="protein sequence ID" value="RCS57472.1"/>
    <property type="molecule type" value="Genomic_DNA"/>
</dbReference>
<protein>
    <submittedName>
        <fullName evidence="1">Uncharacterized protein</fullName>
    </submittedName>
</protein>
<reference evidence="1 2" key="1">
    <citation type="journal article" date="2018" name="Int. J. Syst. Evol. Microbiol.">
        <title>Parvibium lacunae gen. nov., sp. nov., a new member of the family Alcaligenaceae isolated from a freshwater pond.</title>
        <authorList>
            <person name="Chen W.M."/>
            <person name="Xie P.B."/>
            <person name="Hsu M.Y."/>
            <person name="Sheu S.Y."/>
        </authorList>
    </citation>
    <scope>NUCLEOTIDE SEQUENCE [LARGE SCALE GENOMIC DNA]</scope>
    <source>
        <strain evidence="1 2">KMB9</strain>
    </source>
</reference>
<name>A0A368L1T5_9BURK</name>
<accession>A0A368L1T5</accession>
<comment type="caution">
    <text evidence="1">The sequence shown here is derived from an EMBL/GenBank/DDBJ whole genome shotgun (WGS) entry which is preliminary data.</text>
</comment>
<dbReference type="AlphaFoldDB" id="A0A368L1T5"/>
<organism evidence="1 2">
    <name type="scientific">Parvibium lacunae</name>
    <dbReference type="NCBI Taxonomy" id="1888893"/>
    <lineage>
        <taxon>Bacteria</taxon>
        <taxon>Pseudomonadati</taxon>
        <taxon>Pseudomonadota</taxon>
        <taxon>Betaproteobacteria</taxon>
        <taxon>Burkholderiales</taxon>
        <taxon>Alcaligenaceae</taxon>
        <taxon>Parvibium</taxon>
    </lineage>
</organism>
<keyword evidence="2" id="KW-1185">Reference proteome</keyword>